<feature type="transmembrane region" description="Helical" evidence="7">
    <location>
        <begin position="52"/>
        <end position="73"/>
    </location>
</feature>
<keyword evidence="5 7" id="KW-1133">Transmembrane helix</keyword>
<evidence type="ECO:0000256" key="2">
    <source>
        <dbReference type="ARBA" id="ARBA00022448"/>
    </source>
</evidence>
<evidence type="ECO:0000256" key="3">
    <source>
        <dbReference type="ARBA" id="ARBA00022475"/>
    </source>
</evidence>
<feature type="transmembrane region" description="Helical" evidence="7">
    <location>
        <begin position="286"/>
        <end position="308"/>
    </location>
</feature>
<comment type="subcellular location">
    <subcellularLocation>
        <location evidence="7">Cell inner membrane</location>
        <topology evidence="7">Multi-pass membrane protein</topology>
    </subcellularLocation>
    <subcellularLocation>
        <location evidence="1">Cell membrane</location>
        <topology evidence="1">Multi-pass membrane protein</topology>
    </subcellularLocation>
</comment>
<evidence type="ECO:0000256" key="4">
    <source>
        <dbReference type="ARBA" id="ARBA00022692"/>
    </source>
</evidence>
<evidence type="ECO:0000313" key="9">
    <source>
        <dbReference type="EMBL" id="CAA6816038.1"/>
    </source>
</evidence>
<feature type="domain" description="Tripartite ATP-independent periplasmic transporters DctQ component" evidence="8">
    <location>
        <begin position="177"/>
        <end position="309"/>
    </location>
</feature>
<keyword evidence="2 7" id="KW-0813">Transport</keyword>
<dbReference type="GO" id="GO:0022857">
    <property type="term" value="F:transmembrane transporter activity"/>
    <property type="evidence" value="ECO:0007669"/>
    <property type="project" value="UniProtKB-UniRule"/>
</dbReference>
<feature type="transmembrane region" description="Helical" evidence="7">
    <location>
        <begin position="7"/>
        <end position="32"/>
    </location>
</feature>
<name>A0A6S6TMB1_9GAMM</name>
<comment type="similarity">
    <text evidence="7">Belongs to the TRAP transporter small permease family.</text>
</comment>
<accession>A0A6S6TMB1</accession>
<protein>
    <recommendedName>
        <fullName evidence="7">TRAP transporter small permease protein</fullName>
    </recommendedName>
</protein>
<gene>
    <name evidence="9" type="ORF">HELGO_WM45661</name>
</gene>
<keyword evidence="6 7" id="KW-0472">Membrane</keyword>
<keyword evidence="3" id="KW-1003">Cell membrane</keyword>
<sequence length="336" mass="37690">MTGSRQFFRIISAFMVATILLFLLNRYLAFWLDWPDLTGVFAWFSEGSEMSTTSLLQGICLWFLYLLAAVLIVRHIRKTPDTSMNDDAETYTRMAYFIVRAAFWSVFLVGIADAAISLLRVEGVLLSIVGEKWTAIMDQAHSRGVYIHYPLILLSVVIAFFTRSLGFMWLAFLVVLSEFAIVLSRFIFSYEQAFMGDLVRFWYAALFLFSSAYTLVEGGHVRVDVLYAGMSGRAKAWVNAIGSMILGLPLCWTILLLGMGSKQGSLIAPIINFEISQSGYGMYVKYLMAAFLLVFAVTMAIQFISYFLNSVAILTGEIEAKNEDDDMDEVVLQGAA</sequence>
<comment type="subunit">
    <text evidence="7">The complex comprises the extracytoplasmic solute receptor protein and the two transmembrane proteins.</text>
</comment>
<dbReference type="InterPro" id="IPR055348">
    <property type="entry name" value="DctQ"/>
</dbReference>
<comment type="caution">
    <text evidence="7">Lacks conserved residue(s) required for the propagation of feature annotation.</text>
</comment>
<feature type="transmembrane region" description="Helical" evidence="7">
    <location>
        <begin position="169"/>
        <end position="188"/>
    </location>
</feature>
<reference evidence="9" key="1">
    <citation type="submission" date="2020-01" db="EMBL/GenBank/DDBJ databases">
        <authorList>
            <person name="Meier V. D."/>
            <person name="Meier V D."/>
        </authorList>
    </citation>
    <scope>NUCLEOTIDE SEQUENCE</scope>
    <source>
        <strain evidence="9">HLG_WM_MAG_08</strain>
    </source>
</reference>
<feature type="transmembrane region" description="Helical" evidence="7">
    <location>
        <begin position="200"/>
        <end position="216"/>
    </location>
</feature>
<comment type="function">
    <text evidence="7">Part of the tripartite ATP-independent periplasmic (TRAP) transport system.</text>
</comment>
<feature type="transmembrane region" description="Helical" evidence="7">
    <location>
        <begin position="237"/>
        <end position="259"/>
    </location>
</feature>
<evidence type="ECO:0000256" key="7">
    <source>
        <dbReference type="RuleBase" id="RU369079"/>
    </source>
</evidence>
<keyword evidence="4 7" id="KW-0812">Transmembrane</keyword>
<feature type="transmembrane region" description="Helical" evidence="7">
    <location>
        <begin position="145"/>
        <end position="162"/>
    </location>
</feature>
<dbReference type="GO" id="GO:0005886">
    <property type="term" value="C:plasma membrane"/>
    <property type="evidence" value="ECO:0007669"/>
    <property type="project" value="UniProtKB-SubCell"/>
</dbReference>
<dbReference type="EMBL" id="CACVAV010000257">
    <property type="protein sequence ID" value="CAA6816038.1"/>
    <property type="molecule type" value="Genomic_DNA"/>
</dbReference>
<evidence type="ECO:0000256" key="5">
    <source>
        <dbReference type="ARBA" id="ARBA00022989"/>
    </source>
</evidence>
<feature type="transmembrane region" description="Helical" evidence="7">
    <location>
        <begin position="94"/>
        <end position="119"/>
    </location>
</feature>
<keyword evidence="7" id="KW-0997">Cell inner membrane</keyword>
<evidence type="ECO:0000256" key="6">
    <source>
        <dbReference type="ARBA" id="ARBA00023136"/>
    </source>
</evidence>
<dbReference type="Pfam" id="PF04290">
    <property type="entry name" value="DctQ"/>
    <property type="match status" value="1"/>
</dbReference>
<organism evidence="9">
    <name type="scientific">uncultured Thiotrichaceae bacterium</name>
    <dbReference type="NCBI Taxonomy" id="298394"/>
    <lineage>
        <taxon>Bacteria</taxon>
        <taxon>Pseudomonadati</taxon>
        <taxon>Pseudomonadota</taxon>
        <taxon>Gammaproteobacteria</taxon>
        <taxon>Thiotrichales</taxon>
        <taxon>Thiotrichaceae</taxon>
        <taxon>environmental samples</taxon>
    </lineage>
</organism>
<proteinExistence type="inferred from homology"/>
<evidence type="ECO:0000259" key="8">
    <source>
        <dbReference type="Pfam" id="PF04290"/>
    </source>
</evidence>
<dbReference type="AlphaFoldDB" id="A0A6S6TMB1"/>
<evidence type="ECO:0000256" key="1">
    <source>
        <dbReference type="ARBA" id="ARBA00004651"/>
    </source>
</evidence>